<dbReference type="GO" id="GO:0000110">
    <property type="term" value="C:nucleotide-excision repair factor 1 complex"/>
    <property type="evidence" value="ECO:0000318"/>
    <property type="project" value="GO_Central"/>
</dbReference>
<sequence length="293" mass="34401">MTEKEDVKDTTTHAPPTIVEQRAEIERLKQLAGVEEVEVNGPAEGDPNAKRQRTSKTVVTEEYIQFDFSKVKDTKGGFLPEDDGPQREKPAERVLREQEERLRRLRNAPVQLDPEQVKTCFECSSAELDAKYLEVFRCRVCHVCREKYPEKYSLLTKSECKQDYLLTEPELRDDTVMPHLLKANPHQQGWSNMMLYLRYQVEEFAKNKWGSLEALDEEFERREAKKKEQNEKKFAKQLLELRKRTRTSNYSKMSIRQKNKHVHAYTESFEKKDEPGVIVQRCSCGLEVEQLEI</sequence>
<organism evidence="12 14">
    <name type="scientific">Schizosaccharomyces japonicus (strain yFS275 / FY16936)</name>
    <name type="common">Fission yeast</name>
    <dbReference type="NCBI Taxonomy" id="402676"/>
    <lineage>
        <taxon>Eukaryota</taxon>
        <taxon>Fungi</taxon>
        <taxon>Dikarya</taxon>
        <taxon>Ascomycota</taxon>
        <taxon>Taphrinomycotina</taxon>
        <taxon>Schizosaccharomycetes</taxon>
        <taxon>Schizosaccharomycetales</taxon>
        <taxon>Schizosaccharomycetaceae</taxon>
        <taxon>Schizosaccharomyces</taxon>
    </lineage>
</organism>
<evidence type="ECO:0000256" key="1">
    <source>
        <dbReference type="ARBA" id="ARBA00004123"/>
    </source>
</evidence>
<evidence type="ECO:0000256" key="5">
    <source>
        <dbReference type="ARBA" id="ARBA00022771"/>
    </source>
</evidence>
<comment type="subcellular location">
    <subcellularLocation>
        <location evidence="1">Nucleus</location>
    </subcellularLocation>
</comment>
<gene>
    <name evidence="13" type="primary">rhp14</name>
    <name evidence="12" type="ORF">SJAG_02334</name>
</gene>
<accession>B6K268</accession>
<dbReference type="Gene3D" id="3.90.530.10">
    <property type="entry name" value="XPA C-terminal domain"/>
    <property type="match status" value="1"/>
</dbReference>
<evidence type="ECO:0000256" key="3">
    <source>
        <dbReference type="ARBA" id="ARBA00022723"/>
    </source>
</evidence>
<dbReference type="HOGENOM" id="CLU_053731_0_1_1"/>
<dbReference type="InterPro" id="IPR022656">
    <property type="entry name" value="XPA_C"/>
</dbReference>
<keyword evidence="4" id="KW-0227">DNA damage</keyword>
<evidence type="ECO:0000313" key="13">
    <source>
        <dbReference type="JaponicusDB" id="SJAG_02334"/>
    </source>
</evidence>
<dbReference type="InterPro" id="IPR022652">
    <property type="entry name" value="Znf_XPA_CS"/>
</dbReference>
<dbReference type="Pfam" id="PF01286">
    <property type="entry name" value="XPA_N"/>
    <property type="match status" value="1"/>
</dbReference>
<dbReference type="Proteomes" id="UP000001744">
    <property type="component" value="Unassembled WGS sequence"/>
</dbReference>
<name>B6K268_SCHJY</name>
<dbReference type="GeneID" id="7049079"/>
<dbReference type="GO" id="GO:0006284">
    <property type="term" value="P:base-excision repair"/>
    <property type="evidence" value="ECO:0000318"/>
    <property type="project" value="GO_Central"/>
</dbReference>
<dbReference type="AlphaFoldDB" id="B6K268"/>
<proteinExistence type="inferred from homology"/>
<feature type="coiled-coil region" evidence="10">
    <location>
        <begin position="212"/>
        <end position="244"/>
    </location>
</feature>
<keyword evidence="10" id="KW-0175">Coiled coil</keyword>
<evidence type="ECO:0000256" key="7">
    <source>
        <dbReference type="ARBA" id="ARBA00023125"/>
    </source>
</evidence>
<evidence type="ECO:0000259" key="11">
    <source>
        <dbReference type="Pfam" id="PF05181"/>
    </source>
</evidence>
<dbReference type="CDD" id="cd21077">
    <property type="entry name" value="DBD_Rad14"/>
    <property type="match status" value="1"/>
</dbReference>
<dbReference type="OrthoDB" id="5368863at2759"/>
<evidence type="ECO:0000256" key="6">
    <source>
        <dbReference type="ARBA" id="ARBA00022833"/>
    </source>
</evidence>
<reference evidence="12 14" key="1">
    <citation type="journal article" date="2011" name="Science">
        <title>Comparative functional genomics of the fission yeasts.</title>
        <authorList>
            <person name="Rhind N."/>
            <person name="Chen Z."/>
            <person name="Yassour M."/>
            <person name="Thompson D.A."/>
            <person name="Haas B.J."/>
            <person name="Habib N."/>
            <person name="Wapinski I."/>
            <person name="Roy S."/>
            <person name="Lin M.F."/>
            <person name="Heiman D.I."/>
            <person name="Young S.K."/>
            <person name="Furuya K."/>
            <person name="Guo Y."/>
            <person name="Pidoux A."/>
            <person name="Chen H.M."/>
            <person name="Robbertse B."/>
            <person name="Goldberg J.M."/>
            <person name="Aoki K."/>
            <person name="Bayne E.H."/>
            <person name="Berlin A.M."/>
            <person name="Desjardins C.A."/>
            <person name="Dobbs E."/>
            <person name="Dukaj L."/>
            <person name="Fan L."/>
            <person name="FitzGerald M.G."/>
            <person name="French C."/>
            <person name="Gujja S."/>
            <person name="Hansen K."/>
            <person name="Keifenheim D."/>
            <person name="Levin J.Z."/>
            <person name="Mosher R.A."/>
            <person name="Mueller C.A."/>
            <person name="Pfiffner J."/>
            <person name="Priest M."/>
            <person name="Russ C."/>
            <person name="Smialowska A."/>
            <person name="Swoboda P."/>
            <person name="Sykes S.M."/>
            <person name="Vaughn M."/>
            <person name="Vengrova S."/>
            <person name="Yoder R."/>
            <person name="Zeng Q."/>
            <person name="Allshire R."/>
            <person name="Baulcombe D."/>
            <person name="Birren B.W."/>
            <person name="Brown W."/>
            <person name="Ekwall K."/>
            <person name="Kellis M."/>
            <person name="Leatherwood J."/>
            <person name="Levin H."/>
            <person name="Margalit H."/>
            <person name="Martienssen R."/>
            <person name="Nieduszynski C.A."/>
            <person name="Spatafora J.W."/>
            <person name="Friedman N."/>
            <person name="Dalgaard J.Z."/>
            <person name="Baumann P."/>
            <person name="Niki H."/>
            <person name="Regev A."/>
            <person name="Nusbaum C."/>
        </authorList>
    </citation>
    <scope>NUCLEOTIDE SEQUENCE [LARGE SCALE GENOMIC DNA]</scope>
    <source>
        <strain evidence="14">yFS275 / FY16936</strain>
    </source>
</reference>
<keyword evidence="14" id="KW-1185">Reference proteome</keyword>
<evidence type="ECO:0000256" key="2">
    <source>
        <dbReference type="ARBA" id="ARBA00005548"/>
    </source>
</evidence>
<keyword evidence="8" id="KW-0234">DNA repair</keyword>
<evidence type="ECO:0000256" key="9">
    <source>
        <dbReference type="ARBA" id="ARBA00023242"/>
    </source>
</evidence>
<dbReference type="EMBL" id="KE651166">
    <property type="protein sequence ID" value="EEB07249.1"/>
    <property type="molecule type" value="Genomic_DNA"/>
</dbReference>
<dbReference type="Pfam" id="PF05181">
    <property type="entry name" value="XPA_C"/>
    <property type="match status" value="1"/>
</dbReference>
<dbReference type="InterPro" id="IPR009061">
    <property type="entry name" value="DNA-bd_dom_put_sf"/>
</dbReference>
<evidence type="ECO:0000256" key="4">
    <source>
        <dbReference type="ARBA" id="ARBA00022763"/>
    </source>
</evidence>
<dbReference type="GO" id="GO:0008270">
    <property type="term" value="F:zinc ion binding"/>
    <property type="evidence" value="ECO:0007669"/>
    <property type="project" value="UniProtKB-KW"/>
</dbReference>
<dbReference type="OMA" id="VCHACKE"/>
<evidence type="ECO:0000256" key="8">
    <source>
        <dbReference type="ARBA" id="ARBA00023204"/>
    </source>
</evidence>
<dbReference type="GO" id="GO:0070914">
    <property type="term" value="P:UV-damage excision repair"/>
    <property type="evidence" value="ECO:0000318"/>
    <property type="project" value="GO_Central"/>
</dbReference>
<evidence type="ECO:0000256" key="10">
    <source>
        <dbReference type="SAM" id="Coils"/>
    </source>
</evidence>
<keyword evidence="5" id="KW-0863">Zinc-finger</keyword>
<dbReference type="InterPro" id="IPR037129">
    <property type="entry name" value="XPA_sf"/>
</dbReference>
<dbReference type="RefSeq" id="XP_002173542.1">
    <property type="nucleotide sequence ID" value="XM_002173506.2"/>
</dbReference>
<dbReference type="eggNOG" id="KOG4017">
    <property type="taxonomic scope" value="Eukaryota"/>
</dbReference>
<dbReference type="GO" id="GO:0003684">
    <property type="term" value="F:damaged DNA binding"/>
    <property type="evidence" value="ECO:0000318"/>
    <property type="project" value="GO_Central"/>
</dbReference>
<dbReference type="VEuPathDB" id="FungiDB:SJAG_02334"/>
<dbReference type="SUPFAM" id="SSF46955">
    <property type="entry name" value="Putative DNA-binding domain"/>
    <property type="match status" value="1"/>
</dbReference>
<evidence type="ECO:0000313" key="14">
    <source>
        <dbReference type="Proteomes" id="UP000001744"/>
    </source>
</evidence>
<keyword evidence="7" id="KW-0238">DNA-binding</keyword>
<feature type="domain" description="XPA C-terminal" evidence="11">
    <location>
        <begin position="151"/>
        <end position="201"/>
    </location>
</feature>
<dbReference type="PANTHER" id="PTHR10142:SF0">
    <property type="entry name" value="DNA REPAIR PROTEIN COMPLEMENTING XP-A CELLS"/>
    <property type="match status" value="1"/>
</dbReference>
<keyword evidence="3" id="KW-0479">Metal-binding</keyword>
<dbReference type="GO" id="GO:0000715">
    <property type="term" value="P:nucleotide-excision repair, DNA damage recognition"/>
    <property type="evidence" value="ECO:0000318"/>
    <property type="project" value="GO_Central"/>
</dbReference>
<dbReference type="NCBIfam" id="TIGR00598">
    <property type="entry name" value="rad14"/>
    <property type="match status" value="1"/>
</dbReference>
<keyword evidence="6" id="KW-0862">Zinc</keyword>
<dbReference type="PANTHER" id="PTHR10142">
    <property type="entry name" value="DNA REPAIR PROTEIN COMPLEMENTING XP-A CELLS"/>
    <property type="match status" value="1"/>
</dbReference>
<evidence type="ECO:0000313" key="12">
    <source>
        <dbReference type="EMBL" id="EEB07249.1"/>
    </source>
</evidence>
<dbReference type="InterPro" id="IPR000465">
    <property type="entry name" value="XPA/RAD14"/>
</dbReference>
<dbReference type="GO" id="GO:1901255">
    <property type="term" value="P:nucleotide-excision repair involved in interstrand cross-link repair"/>
    <property type="evidence" value="ECO:0000318"/>
    <property type="project" value="GO_Central"/>
</dbReference>
<keyword evidence="9" id="KW-0539">Nucleus</keyword>
<dbReference type="STRING" id="402676.B6K268"/>
<comment type="similarity">
    <text evidence="2">Belongs to the XPA family.</text>
</comment>
<protein>
    <submittedName>
        <fullName evidence="12">XP-A family Rhp14</fullName>
    </submittedName>
</protein>
<dbReference type="JaponicusDB" id="SJAG_02334">
    <property type="gene designation" value="rhp14"/>
</dbReference>